<evidence type="ECO:0000313" key="1">
    <source>
        <dbReference type="EMBL" id="CAI9610908.1"/>
    </source>
</evidence>
<organism evidence="1 2">
    <name type="scientific">Staurois parvus</name>
    <dbReference type="NCBI Taxonomy" id="386267"/>
    <lineage>
        <taxon>Eukaryota</taxon>
        <taxon>Metazoa</taxon>
        <taxon>Chordata</taxon>
        <taxon>Craniata</taxon>
        <taxon>Vertebrata</taxon>
        <taxon>Euteleostomi</taxon>
        <taxon>Amphibia</taxon>
        <taxon>Batrachia</taxon>
        <taxon>Anura</taxon>
        <taxon>Neobatrachia</taxon>
        <taxon>Ranoidea</taxon>
        <taxon>Ranidae</taxon>
        <taxon>Staurois</taxon>
    </lineage>
</organism>
<reference evidence="1" key="1">
    <citation type="submission" date="2023-05" db="EMBL/GenBank/DDBJ databases">
        <authorList>
            <person name="Stuckert A."/>
        </authorList>
    </citation>
    <scope>NUCLEOTIDE SEQUENCE</scope>
</reference>
<name>A0ABN9GTY6_9NEOB</name>
<comment type="caution">
    <text evidence="1">The sequence shown here is derived from an EMBL/GenBank/DDBJ whole genome shotgun (WGS) entry which is preliminary data.</text>
</comment>
<evidence type="ECO:0000313" key="2">
    <source>
        <dbReference type="Proteomes" id="UP001162483"/>
    </source>
</evidence>
<sequence length="99" mass="11538">MRPIRGDTGPSPRKGRRIARNGKSATFLIIALTMIGKYWQDLHKYLHKQKQAAEYILEKVKRAEKKLEDNPYDLNAWSFLIHRFSDLGLHYVLSVPKMA</sequence>
<dbReference type="EMBL" id="CATNWA010019037">
    <property type="protein sequence ID" value="CAI9610908.1"/>
    <property type="molecule type" value="Genomic_DNA"/>
</dbReference>
<proteinExistence type="predicted"/>
<dbReference type="Proteomes" id="UP001162483">
    <property type="component" value="Unassembled WGS sequence"/>
</dbReference>
<protein>
    <submittedName>
        <fullName evidence="1">Uncharacterized protein</fullName>
    </submittedName>
</protein>
<gene>
    <name evidence="1" type="ORF">SPARVUS_LOCUS14467321</name>
</gene>
<keyword evidence="2" id="KW-1185">Reference proteome</keyword>
<accession>A0ABN9GTY6</accession>